<reference evidence="9 10" key="1">
    <citation type="submission" date="2019-08" db="EMBL/GenBank/DDBJ databases">
        <title>Lewinella sp. strain SSH13 Genome sequencing and assembly.</title>
        <authorList>
            <person name="Kim I."/>
        </authorList>
    </citation>
    <scope>NUCLEOTIDE SEQUENCE [LARGE SCALE GENOMIC DNA]</scope>
    <source>
        <strain evidence="9 10">SSH13</strain>
    </source>
</reference>
<evidence type="ECO:0000256" key="2">
    <source>
        <dbReference type="ARBA" id="ARBA00009399"/>
    </source>
</evidence>
<keyword evidence="5 7" id="KW-0472">Membrane</keyword>
<feature type="transmembrane region" description="Helical" evidence="7">
    <location>
        <begin position="117"/>
        <end position="134"/>
    </location>
</feature>
<evidence type="ECO:0000256" key="3">
    <source>
        <dbReference type="ARBA" id="ARBA00022692"/>
    </source>
</evidence>
<feature type="region of interest" description="Disordered" evidence="6">
    <location>
        <begin position="144"/>
        <end position="169"/>
    </location>
</feature>
<evidence type="ECO:0000256" key="6">
    <source>
        <dbReference type="SAM" id="MobiDB-lite"/>
    </source>
</evidence>
<comment type="similarity">
    <text evidence="2">Belongs to the GtrA family.</text>
</comment>
<dbReference type="GO" id="GO:0000271">
    <property type="term" value="P:polysaccharide biosynthetic process"/>
    <property type="evidence" value="ECO:0007669"/>
    <property type="project" value="InterPro"/>
</dbReference>
<gene>
    <name evidence="9" type="ORF">FUA23_05320</name>
</gene>
<dbReference type="PANTHER" id="PTHR38459:SF1">
    <property type="entry name" value="PROPHAGE BACTOPRENOL-LINKED GLUCOSE TRANSLOCASE HOMOLOG"/>
    <property type="match status" value="1"/>
</dbReference>
<evidence type="ECO:0000313" key="10">
    <source>
        <dbReference type="Proteomes" id="UP000321907"/>
    </source>
</evidence>
<dbReference type="GO" id="GO:0005886">
    <property type="term" value="C:plasma membrane"/>
    <property type="evidence" value="ECO:0007669"/>
    <property type="project" value="TreeGrafter"/>
</dbReference>
<dbReference type="EMBL" id="VOXD01000006">
    <property type="protein sequence ID" value="TXF90521.1"/>
    <property type="molecule type" value="Genomic_DNA"/>
</dbReference>
<feature type="transmembrane region" description="Helical" evidence="7">
    <location>
        <begin position="56"/>
        <end position="73"/>
    </location>
</feature>
<evidence type="ECO:0000256" key="5">
    <source>
        <dbReference type="ARBA" id="ARBA00023136"/>
    </source>
</evidence>
<evidence type="ECO:0000259" key="8">
    <source>
        <dbReference type="Pfam" id="PF04138"/>
    </source>
</evidence>
<sequence>MMKPENYLPESVRKMIPPFVLEKIPFLLSGIVATGINFGMYLLLVDRFLPPGPATMVAYSSSVLVNFVLQRYFVFELRRSVQSAFVLSMLVSAGGMLLDWLIVTGLHQFPYLGDQEWIIKGAATGIVFFYNFYAKRRVFEGARPQDATNVEKQDPPTADSKNKTKNYNS</sequence>
<name>A0A5C7FY45_9BACT</name>
<protein>
    <submittedName>
        <fullName evidence="9">GtrA family protein</fullName>
    </submittedName>
</protein>
<accession>A0A5C7FY45</accession>
<dbReference type="OrthoDB" id="1494129at2"/>
<feature type="transmembrane region" description="Helical" evidence="7">
    <location>
        <begin position="85"/>
        <end position="105"/>
    </location>
</feature>
<keyword evidence="4 7" id="KW-1133">Transmembrane helix</keyword>
<feature type="domain" description="GtrA/DPMS transmembrane" evidence="8">
    <location>
        <begin position="26"/>
        <end position="138"/>
    </location>
</feature>
<evidence type="ECO:0000256" key="1">
    <source>
        <dbReference type="ARBA" id="ARBA00004141"/>
    </source>
</evidence>
<feature type="transmembrane region" description="Helical" evidence="7">
    <location>
        <begin position="20"/>
        <end position="44"/>
    </location>
</feature>
<evidence type="ECO:0000256" key="4">
    <source>
        <dbReference type="ARBA" id="ARBA00022989"/>
    </source>
</evidence>
<comment type="caution">
    <text evidence="9">The sequence shown here is derived from an EMBL/GenBank/DDBJ whole genome shotgun (WGS) entry which is preliminary data.</text>
</comment>
<evidence type="ECO:0000313" key="9">
    <source>
        <dbReference type="EMBL" id="TXF90521.1"/>
    </source>
</evidence>
<organism evidence="9 10">
    <name type="scientific">Neolewinella aurantiaca</name>
    <dbReference type="NCBI Taxonomy" id="2602767"/>
    <lineage>
        <taxon>Bacteria</taxon>
        <taxon>Pseudomonadati</taxon>
        <taxon>Bacteroidota</taxon>
        <taxon>Saprospiria</taxon>
        <taxon>Saprospirales</taxon>
        <taxon>Lewinellaceae</taxon>
        <taxon>Neolewinella</taxon>
    </lineage>
</organism>
<evidence type="ECO:0000256" key="7">
    <source>
        <dbReference type="SAM" id="Phobius"/>
    </source>
</evidence>
<dbReference type="PANTHER" id="PTHR38459">
    <property type="entry name" value="PROPHAGE BACTOPRENOL-LINKED GLUCOSE TRANSLOCASE HOMOLOG"/>
    <property type="match status" value="1"/>
</dbReference>
<dbReference type="Proteomes" id="UP000321907">
    <property type="component" value="Unassembled WGS sequence"/>
</dbReference>
<dbReference type="InterPro" id="IPR051401">
    <property type="entry name" value="GtrA_CellWall_Glycosyl"/>
</dbReference>
<comment type="subcellular location">
    <subcellularLocation>
        <location evidence="1">Membrane</location>
        <topology evidence="1">Multi-pass membrane protein</topology>
    </subcellularLocation>
</comment>
<dbReference type="AlphaFoldDB" id="A0A5C7FY45"/>
<keyword evidence="3 7" id="KW-0812">Transmembrane</keyword>
<proteinExistence type="inferred from homology"/>
<keyword evidence="10" id="KW-1185">Reference proteome</keyword>
<dbReference type="InterPro" id="IPR007267">
    <property type="entry name" value="GtrA_DPMS_TM"/>
</dbReference>
<dbReference type="Pfam" id="PF04138">
    <property type="entry name" value="GtrA_DPMS_TM"/>
    <property type="match status" value="1"/>
</dbReference>